<dbReference type="Gene3D" id="2.130.10.10">
    <property type="entry name" value="YVTN repeat-like/Quinoprotein amine dehydrogenase"/>
    <property type="match status" value="1"/>
</dbReference>
<evidence type="ECO:0000256" key="2">
    <source>
        <dbReference type="ARBA" id="ARBA00022737"/>
    </source>
</evidence>
<dbReference type="AlphaFoldDB" id="A0A9N9JFM2"/>
<dbReference type="OrthoDB" id="10248252at2759"/>
<keyword evidence="2" id="KW-0677">Repeat</keyword>
<dbReference type="PANTHER" id="PTHR19879">
    <property type="entry name" value="TRANSCRIPTION INITIATION FACTOR TFIID"/>
    <property type="match status" value="1"/>
</dbReference>
<dbReference type="Pfam" id="PF00400">
    <property type="entry name" value="WD40"/>
    <property type="match status" value="3"/>
</dbReference>
<dbReference type="InterPro" id="IPR019775">
    <property type="entry name" value="WD40_repeat_CS"/>
</dbReference>
<organism evidence="4 5">
    <name type="scientific">Acaulospora morrowiae</name>
    <dbReference type="NCBI Taxonomy" id="94023"/>
    <lineage>
        <taxon>Eukaryota</taxon>
        <taxon>Fungi</taxon>
        <taxon>Fungi incertae sedis</taxon>
        <taxon>Mucoromycota</taxon>
        <taxon>Glomeromycotina</taxon>
        <taxon>Glomeromycetes</taxon>
        <taxon>Diversisporales</taxon>
        <taxon>Acaulosporaceae</taxon>
        <taxon>Acaulospora</taxon>
    </lineage>
</organism>
<dbReference type="InterPro" id="IPR036322">
    <property type="entry name" value="WD40_repeat_dom_sf"/>
</dbReference>
<keyword evidence="5" id="KW-1185">Reference proteome</keyword>
<dbReference type="InterPro" id="IPR001680">
    <property type="entry name" value="WD40_rpt"/>
</dbReference>
<dbReference type="PROSITE" id="PS00678">
    <property type="entry name" value="WD_REPEATS_1"/>
    <property type="match status" value="1"/>
</dbReference>
<feature type="repeat" description="WD" evidence="3">
    <location>
        <begin position="133"/>
        <end position="167"/>
    </location>
</feature>
<dbReference type="EMBL" id="CAJVPV010050808">
    <property type="protein sequence ID" value="CAG8778389.1"/>
    <property type="molecule type" value="Genomic_DNA"/>
</dbReference>
<gene>
    <name evidence="4" type="ORF">AMORRO_LOCUS17105</name>
</gene>
<dbReference type="Proteomes" id="UP000789342">
    <property type="component" value="Unassembled WGS sequence"/>
</dbReference>
<keyword evidence="1 3" id="KW-0853">WD repeat</keyword>
<evidence type="ECO:0000256" key="1">
    <source>
        <dbReference type="ARBA" id="ARBA00022574"/>
    </source>
</evidence>
<feature type="non-terminal residue" evidence="4">
    <location>
        <position position="196"/>
    </location>
</feature>
<accession>A0A9N9JFM2</accession>
<dbReference type="SMART" id="SM00320">
    <property type="entry name" value="WD40"/>
    <property type="match status" value="3"/>
</dbReference>
<dbReference type="InterPro" id="IPR015943">
    <property type="entry name" value="WD40/YVTN_repeat-like_dom_sf"/>
</dbReference>
<protein>
    <submittedName>
        <fullName evidence="4">5263_t:CDS:1</fullName>
    </submittedName>
</protein>
<reference evidence="4" key="1">
    <citation type="submission" date="2021-06" db="EMBL/GenBank/DDBJ databases">
        <authorList>
            <person name="Kallberg Y."/>
            <person name="Tangrot J."/>
            <person name="Rosling A."/>
        </authorList>
    </citation>
    <scope>NUCLEOTIDE SEQUENCE</scope>
    <source>
        <strain evidence="4">CL551</strain>
    </source>
</reference>
<dbReference type="PANTHER" id="PTHR19879:SF9">
    <property type="entry name" value="TRANSCRIPTION INITIATION FACTOR TFIID SUBUNIT 5"/>
    <property type="match status" value="1"/>
</dbReference>
<evidence type="ECO:0000313" key="5">
    <source>
        <dbReference type="Proteomes" id="UP000789342"/>
    </source>
</evidence>
<evidence type="ECO:0000256" key="3">
    <source>
        <dbReference type="PROSITE-ProRule" id="PRU00221"/>
    </source>
</evidence>
<evidence type="ECO:0000313" key="4">
    <source>
        <dbReference type="EMBL" id="CAG8778389.1"/>
    </source>
</evidence>
<proteinExistence type="predicted"/>
<name>A0A9N9JFM2_9GLOM</name>
<dbReference type="SUPFAM" id="SSF50978">
    <property type="entry name" value="WD40 repeat-like"/>
    <property type="match status" value="1"/>
</dbReference>
<sequence length="196" mass="21699">GYNGFTDDPKGVVKIWDINSRKKECSHKCPFTCSVSCIDVSKNGNWVACGTTGIGNDLGDGSMWIWDIRSQSRTETICEEKDANVIAISPNDFYIALGGTSNSVYVFDTRQLNSILRVLRHENPNDGLPHDGVMSLQWVPGSNILISGGNDNCVKVWNIGDYKENRMIYQFTNHDSPVTSIRLSPDFKVMTVGVST</sequence>
<dbReference type="PROSITE" id="PS50082">
    <property type="entry name" value="WD_REPEATS_2"/>
    <property type="match status" value="1"/>
</dbReference>
<comment type="caution">
    <text evidence="4">The sequence shown here is derived from an EMBL/GenBank/DDBJ whole genome shotgun (WGS) entry which is preliminary data.</text>
</comment>
<feature type="non-terminal residue" evidence="4">
    <location>
        <position position="1"/>
    </location>
</feature>